<feature type="transmembrane region" description="Helical" evidence="1">
    <location>
        <begin position="14"/>
        <end position="40"/>
    </location>
</feature>
<organism evidence="2 3">
    <name type="scientific">Collybia nuda</name>
    <dbReference type="NCBI Taxonomy" id="64659"/>
    <lineage>
        <taxon>Eukaryota</taxon>
        <taxon>Fungi</taxon>
        <taxon>Dikarya</taxon>
        <taxon>Basidiomycota</taxon>
        <taxon>Agaricomycotina</taxon>
        <taxon>Agaricomycetes</taxon>
        <taxon>Agaricomycetidae</taxon>
        <taxon>Agaricales</taxon>
        <taxon>Tricholomatineae</taxon>
        <taxon>Clitocybaceae</taxon>
        <taxon>Collybia</taxon>
    </lineage>
</organism>
<evidence type="ECO:0000313" key="3">
    <source>
        <dbReference type="Proteomes" id="UP000807353"/>
    </source>
</evidence>
<gene>
    <name evidence="2" type="ORF">BDZ94DRAFT_1275974</name>
</gene>
<sequence length="274" mass="30376">MGSFLVRASLDRGLLVPIVIFDVLHSVAFFILLVSVMVALFSRSVLRMKTWFSLLISWALYSGSFLILVGHQVGPEPPFALCTFQAGLVYGGPPLVAAASLIFVIEVYFHLTAVTLSRGINNDIINWLGLSDIKTIGRHPSGLYCRVNQHVPPDFAGVLVVSFIATSMIFEAYIGVHLYRQRVLIRRIDNQRMEIPLKAFFRMVAFSILGSLAVIMVFVVNTGSDLDGWSMLFVAGLPLAVALVFDTDILLALMFWRKRQVKPFGESPTSKLPV</sequence>
<proteinExistence type="predicted"/>
<protein>
    <submittedName>
        <fullName evidence="2">Uncharacterized protein</fullName>
    </submittedName>
</protein>
<evidence type="ECO:0000256" key="1">
    <source>
        <dbReference type="SAM" id="Phobius"/>
    </source>
</evidence>
<dbReference type="OrthoDB" id="3051530at2759"/>
<keyword evidence="1" id="KW-0812">Transmembrane</keyword>
<dbReference type="EMBL" id="MU150436">
    <property type="protein sequence ID" value="KAF9456328.1"/>
    <property type="molecule type" value="Genomic_DNA"/>
</dbReference>
<feature type="transmembrane region" description="Helical" evidence="1">
    <location>
        <begin position="232"/>
        <end position="256"/>
    </location>
</feature>
<evidence type="ECO:0000313" key="2">
    <source>
        <dbReference type="EMBL" id="KAF9456328.1"/>
    </source>
</evidence>
<dbReference type="Proteomes" id="UP000807353">
    <property type="component" value="Unassembled WGS sequence"/>
</dbReference>
<reference evidence="2" key="1">
    <citation type="submission" date="2020-11" db="EMBL/GenBank/DDBJ databases">
        <authorList>
            <consortium name="DOE Joint Genome Institute"/>
            <person name="Ahrendt S."/>
            <person name="Riley R."/>
            <person name="Andreopoulos W."/>
            <person name="Labutti K."/>
            <person name="Pangilinan J."/>
            <person name="Ruiz-Duenas F.J."/>
            <person name="Barrasa J.M."/>
            <person name="Sanchez-Garcia M."/>
            <person name="Camarero S."/>
            <person name="Miyauchi S."/>
            <person name="Serrano A."/>
            <person name="Linde D."/>
            <person name="Babiker R."/>
            <person name="Drula E."/>
            <person name="Ayuso-Fernandez I."/>
            <person name="Pacheco R."/>
            <person name="Padilla G."/>
            <person name="Ferreira P."/>
            <person name="Barriuso J."/>
            <person name="Kellner H."/>
            <person name="Castanera R."/>
            <person name="Alfaro M."/>
            <person name="Ramirez L."/>
            <person name="Pisabarro A.G."/>
            <person name="Kuo A."/>
            <person name="Tritt A."/>
            <person name="Lipzen A."/>
            <person name="He G."/>
            <person name="Yan M."/>
            <person name="Ng V."/>
            <person name="Cullen D."/>
            <person name="Martin F."/>
            <person name="Rosso M.-N."/>
            <person name="Henrissat B."/>
            <person name="Hibbett D."/>
            <person name="Martinez A.T."/>
            <person name="Grigoriev I.V."/>
        </authorList>
    </citation>
    <scope>NUCLEOTIDE SEQUENCE</scope>
    <source>
        <strain evidence="2">CBS 247.69</strain>
    </source>
</reference>
<dbReference type="AlphaFoldDB" id="A0A9P5XT20"/>
<keyword evidence="3" id="KW-1185">Reference proteome</keyword>
<feature type="transmembrane region" description="Helical" evidence="1">
    <location>
        <begin position="200"/>
        <end position="220"/>
    </location>
</feature>
<accession>A0A9P5XT20</accession>
<keyword evidence="1" id="KW-0472">Membrane</keyword>
<keyword evidence="1" id="KW-1133">Transmembrane helix</keyword>
<comment type="caution">
    <text evidence="2">The sequence shown here is derived from an EMBL/GenBank/DDBJ whole genome shotgun (WGS) entry which is preliminary data.</text>
</comment>
<name>A0A9P5XT20_9AGAR</name>
<feature type="transmembrane region" description="Helical" evidence="1">
    <location>
        <begin position="52"/>
        <end position="71"/>
    </location>
</feature>
<feature type="transmembrane region" description="Helical" evidence="1">
    <location>
        <begin position="155"/>
        <end position="179"/>
    </location>
</feature>